<name>A0ABN9WJ99_9DINO</name>
<evidence type="ECO:0000313" key="2">
    <source>
        <dbReference type="EMBL" id="CAK0885514.1"/>
    </source>
</evidence>
<evidence type="ECO:0000256" key="1">
    <source>
        <dbReference type="SAM" id="MobiDB-lite"/>
    </source>
</evidence>
<gene>
    <name evidence="2" type="ORF">PCOR1329_LOCUS67121</name>
</gene>
<comment type="caution">
    <text evidence="2">The sequence shown here is derived from an EMBL/GenBank/DDBJ whole genome shotgun (WGS) entry which is preliminary data.</text>
</comment>
<organism evidence="2 3">
    <name type="scientific">Prorocentrum cordatum</name>
    <dbReference type="NCBI Taxonomy" id="2364126"/>
    <lineage>
        <taxon>Eukaryota</taxon>
        <taxon>Sar</taxon>
        <taxon>Alveolata</taxon>
        <taxon>Dinophyceae</taxon>
        <taxon>Prorocentrales</taxon>
        <taxon>Prorocentraceae</taxon>
        <taxon>Prorocentrum</taxon>
    </lineage>
</organism>
<proteinExistence type="predicted"/>
<evidence type="ECO:0008006" key="4">
    <source>
        <dbReference type="Google" id="ProtNLM"/>
    </source>
</evidence>
<reference evidence="2" key="1">
    <citation type="submission" date="2023-10" db="EMBL/GenBank/DDBJ databases">
        <authorList>
            <person name="Chen Y."/>
            <person name="Shah S."/>
            <person name="Dougan E. K."/>
            <person name="Thang M."/>
            <person name="Chan C."/>
        </authorList>
    </citation>
    <scope>NUCLEOTIDE SEQUENCE [LARGE SCALE GENOMIC DNA]</scope>
</reference>
<protein>
    <recommendedName>
        <fullName evidence="4">Altered inheritance of mitochondria protein 24, mitochondrial</fullName>
    </recommendedName>
</protein>
<keyword evidence="3" id="KW-1185">Reference proteome</keyword>
<accession>A0ABN9WJ99</accession>
<feature type="region of interest" description="Disordered" evidence="1">
    <location>
        <begin position="203"/>
        <end position="236"/>
    </location>
</feature>
<evidence type="ECO:0000313" key="3">
    <source>
        <dbReference type="Proteomes" id="UP001189429"/>
    </source>
</evidence>
<sequence>MPHARDRLYHVVGVWADQRDSKYRVVLDPDGQSCSVETTRPSGQQRSTKGLIRMDGKGYIVWGQSFFLDEDRTTFSGLFWEPVGRGRSFEWWRCEDAARSPSSLLSPSSSMHAEGLERILGVWTDQGDSKYGVVLDPGGVSCSVETTRPSGQKRSTKGLIRLDAEGHVIWGQRFFLLTTSSGVFWEPTGRGKGFEWWRCSDDARPSSKRVPSSPDCQEPAARRAAVANQDPSPERAIGFGQSRVHLWYLGRPG</sequence>
<dbReference type="EMBL" id="CAUYUJ010018682">
    <property type="protein sequence ID" value="CAK0885514.1"/>
    <property type="molecule type" value="Genomic_DNA"/>
</dbReference>
<dbReference type="Proteomes" id="UP001189429">
    <property type="component" value="Unassembled WGS sequence"/>
</dbReference>